<feature type="compositionally biased region" description="Low complexity" evidence="1">
    <location>
        <begin position="70"/>
        <end position="83"/>
    </location>
</feature>
<proteinExistence type="predicted"/>
<dbReference type="EMBL" id="DF970195">
    <property type="protein sequence ID" value="GAP66231.1"/>
    <property type="molecule type" value="Genomic_DNA"/>
</dbReference>
<sequence>MKRPLLVCLAFGAGMAGAAQARDFIVEDHLLAASDAPMTSLLGDRDGGRPYGGGSHGGVVQGTGYRGEDGSASEAGAARGAARMPTTPDAAPPQPVRDTARNGGTPSAAPAAPRKPRNGEPSWQSLLPGSIQ</sequence>
<protein>
    <submittedName>
        <fullName evidence="3">Uncharacterized protein</fullName>
    </submittedName>
</protein>
<evidence type="ECO:0000256" key="1">
    <source>
        <dbReference type="SAM" id="MobiDB-lite"/>
    </source>
</evidence>
<reference evidence="3" key="1">
    <citation type="submission" date="2015-08" db="EMBL/GenBank/DDBJ databases">
        <title>Complete DNA Sequence of Pseudomonas syringae pv. actinidiae, the Causal Agent of Kiwifruit Canker Disease.</title>
        <authorList>
            <person name="Rikkerink E.H.A."/>
            <person name="Fineran P.C."/>
        </authorList>
    </citation>
    <scope>NUCLEOTIDE SEQUENCE</scope>
    <source>
        <strain evidence="3">SkMP5</strain>
    </source>
</reference>
<feature type="signal peptide" evidence="2">
    <location>
        <begin position="1"/>
        <end position="21"/>
    </location>
</feature>
<feature type="region of interest" description="Disordered" evidence="1">
    <location>
        <begin position="38"/>
        <end position="132"/>
    </location>
</feature>
<evidence type="ECO:0000313" key="3">
    <source>
        <dbReference type="EMBL" id="GAP66231.1"/>
    </source>
</evidence>
<dbReference type="Proteomes" id="UP000253740">
    <property type="component" value="Unassembled WGS sequence"/>
</dbReference>
<organism evidence="3">
    <name type="scientific">Mizugakiibacter sediminis</name>
    <dbReference type="NCBI Taxonomy" id="1475481"/>
    <lineage>
        <taxon>Bacteria</taxon>
        <taxon>Pseudomonadati</taxon>
        <taxon>Pseudomonadota</taxon>
        <taxon>Gammaproteobacteria</taxon>
        <taxon>Lysobacterales</taxon>
        <taxon>Rhodanobacteraceae</taxon>
        <taxon>Mizugakiibacter</taxon>
    </lineage>
</organism>
<feature type="compositionally biased region" description="Gly residues" evidence="1">
    <location>
        <begin position="49"/>
        <end position="65"/>
    </location>
</feature>
<keyword evidence="2" id="KW-0732">Signal</keyword>
<name>A0A0K8QNF8_9GAMM</name>
<feature type="chain" id="PRO_5005515098" evidence="2">
    <location>
        <begin position="22"/>
        <end position="132"/>
    </location>
</feature>
<dbReference type="STRING" id="1475481.GCA_000953855_01563"/>
<evidence type="ECO:0000313" key="4">
    <source>
        <dbReference type="Proteomes" id="UP000253740"/>
    </source>
</evidence>
<accession>A0A0K8QNF8</accession>
<evidence type="ECO:0000256" key="2">
    <source>
        <dbReference type="SAM" id="SignalP"/>
    </source>
</evidence>
<keyword evidence="4" id="KW-1185">Reference proteome</keyword>
<gene>
    <name evidence="3" type="ORF">MBSD_n1534</name>
</gene>
<dbReference type="AlphaFoldDB" id="A0A0K8QNF8"/>
<feature type="compositionally biased region" description="Polar residues" evidence="1">
    <location>
        <begin position="121"/>
        <end position="132"/>
    </location>
</feature>